<dbReference type="SUPFAM" id="SSF50249">
    <property type="entry name" value="Nucleic acid-binding proteins"/>
    <property type="match status" value="1"/>
</dbReference>
<reference evidence="2" key="1">
    <citation type="journal article" date="2024" name="IScience">
        <title>Strigolactones Initiate the Formation of Haustorium-like Structures in Castilleja.</title>
        <authorList>
            <person name="Buerger M."/>
            <person name="Peterson D."/>
            <person name="Chory J."/>
        </authorList>
    </citation>
    <scope>NUCLEOTIDE SEQUENCE [LARGE SCALE GENOMIC DNA]</scope>
</reference>
<organism evidence="1 2">
    <name type="scientific">Castilleja foliolosa</name>
    <dbReference type="NCBI Taxonomy" id="1961234"/>
    <lineage>
        <taxon>Eukaryota</taxon>
        <taxon>Viridiplantae</taxon>
        <taxon>Streptophyta</taxon>
        <taxon>Embryophyta</taxon>
        <taxon>Tracheophyta</taxon>
        <taxon>Spermatophyta</taxon>
        <taxon>Magnoliopsida</taxon>
        <taxon>eudicotyledons</taxon>
        <taxon>Gunneridae</taxon>
        <taxon>Pentapetalae</taxon>
        <taxon>asterids</taxon>
        <taxon>lamiids</taxon>
        <taxon>Lamiales</taxon>
        <taxon>Orobanchaceae</taxon>
        <taxon>Pedicularideae</taxon>
        <taxon>Castillejinae</taxon>
        <taxon>Castilleja</taxon>
    </lineage>
</organism>
<protein>
    <submittedName>
        <fullName evidence="1">Uncharacterized protein</fullName>
    </submittedName>
</protein>
<proteinExistence type="predicted"/>
<accession>A0ABD3C1F8</accession>
<gene>
    <name evidence="1" type="ORF">CASFOL_031955</name>
</gene>
<name>A0ABD3C1F8_9LAMI</name>
<dbReference type="Proteomes" id="UP001632038">
    <property type="component" value="Unassembled WGS sequence"/>
</dbReference>
<dbReference type="AlphaFoldDB" id="A0ABD3C1F8"/>
<comment type="caution">
    <text evidence="1">The sequence shown here is derived from an EMBL/GenBank/DDBJ whole genome shotgun (WGS) entry which is preliminary data.</text>
</comment>
<dbReference type="InterPro" id="IPR012340">
    <property type="entry name" value="NA-bd_OB-fold"/>
</dbReference>
<sequence length="116" mass="12770">MGNEVEITLWPDATHLIGDDVVPGDIVAICSTSVSEYKGLLQLESTHLTTVLVNPDMPQTLEYVHRLRALPSIPPTEAQDKKVTILDLWLIGQENIQVIPSARPSIITFTIEVGIQ</sequence>
<evidence type="ECO:0000313" key="1">
    <source>
        <dbReference type="EMBL" id="KAL3623139.1"/>
    </source>
</evidence>
<keyword evidence="2" id="KW-1185">Reference proteome</keyword>
<dbReference type="Gene3D" id="2.40.50.140">
    <property type="entry name" value="Nucleic acid-binding proteins"/>
    <property type="match status" value="1"/>
</dbReference>
<dbReference type="EMBL" id="JAVIJP010000054">
    <property type="protein sequence ID" value="KAL3623139.1"/>
    <property type="molecule type" value="Genomic_DNA"/>
</dbReference>
<evidence type="ECO:0000313" key="2">
    <source>
        <dbReference type="Proteomes" id="UP001632038"/>
    </source>
</evidence>